<evidence type="ECO:0000313" key="4">
    <source>
        <dbReference type="Proteomes" id="UP000478183"/>
    </source>
</evidence>
<name>A0A6L6JJ77_9RHOB</name>
<dbReference type="PRINTS" id="PR00080">
    <property type="entry name" value="SDRFAMILY"/>
</dbReference>
<evidence type="ECO:0000256" key="2">
    <source>
        <dbReference type="ARBA" id="ARBA00023002"/>
    </source>
</evidence>
<reference evidence="3 4" key="1">
    <citation type="submission" date="2019-11" db="EMBL/GenBank/DDBJ databases">
        <authorList>
            <person name="Dong K."/>
        </authorList>
    </citation>
    <scope>NUCLEOTIDE SEQUENCE [LARGE SCALE GENOMIC DNA]</scope>
    <source>
        <strain evidence="3 4">NBRC 111993</strain>
    </source>
</reference>
<dbReference type="InterPro" id="IPR036291">
    <property type="entry name" value="NAD(P)-bd_dom_sf"/>
</dbReference>
<evidence type="ECO:0000313" key="3">
    <source>
        <dbReference type="EMBL" id="MTH80194.1"/>
    </source>
</evidence>
<dbReference type="Proteomes" id="UP000478183">
    <property type="component" value="Unassembled WGS sequence"/>
</dbReference>
<dbReference type="PRINTS" id="PR00081">
    <property type="entry name" value="GDHRDH"/>
</dbReference>
<keyword evidence="2" id="KW-0560">Oxidoreductase</keyword>
<proteinExistence type="inferred from homology"/>
<dbReference type="OrthoDB" id="9780084at2"/>
<dbReference type="RefSeq" id="WP_155097544.1">
    <property type="nucleotide sequence ID" value="NZ_WMIE01000031.1"/>
</dbReference>
<protein>
    <submittedName>
        <fullName evidence="3">SDR family oxidoreductase</fullName>
    </submittedName>
</protein>
<gene>
    <name evidence="3" type="ORF">GL286_21080</name>
</gene>
<dbReference type="CDD" id="cd05233">
    <property type="entry name" value="SDR_c"/>
    <property type="match status" value="1"/>
</dbReference>
<dbReference type="InterPro" id="IPR002347">
    <property type="entry name" value="SDR_fam"/>
</dbReference>
<evidence type="ECO:0000256" key="1">
    <source>
        <dbReference type="ARBA" id="ARBA00006484"/>
    </source>
</evidence>
<dbReference type="GO" id="GO:0016491">
    <property type="term" value="F:oxidoreductase activity"/>
    <property type="evidence" value="ECO:0007669"/>
    <property type="project" value="UniProtKB-KW"/>
</dbReference>
<dbReference type="AlphaFoldDB" id="A0A6L6JJ77"/>
<accession>A0A6L6JJ77</accession>
<dbReference type="FunFam" id="3.40.50.720:FF:000084">
    <property type="entry name" value="Short-chain dehydrogenase reductase"/>
    <property type="match status" value="1"/>
</dbReference>
<dbReference type="PANTHER" id="PTHR43639">
    <property type="entry name" value="OXIDOREDUCTASE, SHORT-CHAIN DEHYDROGENASE/REDUCTASE FAMILY (AFU_ORTHOLOGUE AFUA_5G02870)"/>
    <property type="match status" value="1"/>
</dbReference>
<comment type="similarity">
    <text evidence="1">Belongs to the short-chain dehydrogenases/reductases (SDR) family.</text>
</comment>
<dbReference type="EMBL" id="WMIE01000031">
    <property type="protein sequence ID" value="MTH80194.1"/>
    <property type="molecule type" value="Genomic_DNA"/>
</dbReference>
<dbReference type="PANTHER" id="PTHR43639:SF1">
    <property type="entry name" value="SHORT-CHAIN DEHYDROGENASE_REDUCTASE FAMILY PROTEIN"/>
    <property type="match status" value="1"/>
</dbReference>
<organism evidence="3 4">
    <name type="scientific">Paracoccus aestuariivivens</name>
    <dbReference type="NCBI Taxonomy" id="1820333"/>
    <lineage>
        <taxon>Bacteria</taxon>
        <taxon>Pseudomonadati</taxon>
        <taxon>Pseudomonadota</taxon>
        <taxon>Alphaproteobacteria</taxon>
        <taxon>Rhodobacterales</taxon>
        <taxon>Paracoccaceae</taxon>
        <taxon>Paracoccus</taxon>
    </lineage>
</organism>
<dbReference type="PROSITE" id="PS00061">
    <property type="entry name" value="ADH_SHORT"/>
    <property type="match status" value="1"/>
</dbReference>
<dbReference type="Gene3D" id="3.40.50.720">
    <property type="entry name" value="NAD(P)-binding Rossmann-like Domain"/>
    <property type="match status" value="1"/>
</dbReference>
<sequence length="255" mass="25860">MIDVFGFAGRKALVTGASSGIGYAVAANLARHGASVAIHYHRGAEAAEELATQIRATGGTAVALGADLRDDAEAEALVSRAAEALGGIDILVNNAGAMGDRLSFAEAGRDLANQVFDLNCRSLITVTHAALPWLSASDAAAVVNTGSIAGRNGGGIGAGFYAAAKGYVHTVTRGMAREFASKGIRVNAVAPGVIDTPFHATTPPEVLASLKSAIPMGRLGTTEDCVGPYLFLCSAALSGYVTGQIIDVNGGQYMP</sequence>
<dbReference type="SUPFAM" id="SSF51735">
    <property type="entry name" value="NAD(P)-binding Rossmann-fold domains"/>
    <property type="match status" value="1"/>
</dbReference>
<comment type="caution">
    <text evidence="3">The sequence shown here is derived from an EMBL/GenBank/DDBJ whole genome shotgun (WGS) entry which is preliminary data.</text>
</comment>
<keyword evidence="4" id="KW-1185">Reference proteome</keyword>
<dbReference type="Pfam" id="PF13561">
    <property type="entry name" value="adh_short_C2"/>
    <property type="match status" value="1"/>
</dbReference>
<dbReference type="InterPro" id="IPR020904">
    <property type="entry name" value="Sc_DH/Rdtase_CS"/>
</dbReference>